<feature type="transmembrane region" description="Helical" evidence="1">
    <location>
        <begin position="6"/>
        <end position="39"/>
    </location>
</feature>
<accession>A0A2V3VLQ5</accession>
<evidence type="ECO:0000313" key="2">
    <source>
        <dbReference type="EMBL" id="PXW77519.1"/>
    </source>
</evidence>
<proteinExistence type="predicted"/>
<evidence type="ECO:0000313" key="3">
    <source>
        <dbReference type="Proteomes" id="UP000248014"/>
    </source>
</evidence>
<dbReference type="EMBL" id="QJJM01000004">
    <property type="protein sequence ID" value="PXW77519.1"/>
    <property type="molecule type" value="Genomic_DNA"/>
</dbReference>
<dbReference type="RefSeq" id="WP_167398435.1">
    <property type="nucleotide sequence ID" value="NZ_QJJM01000004.1"/>
</dbReference>
<protein>
    <submittedName>
        <fullName evidence="2">Uncharacterized protein</fullName>
    </submittedName>
</protein>
<dbReference type="AlphaFoldDB" id="A0A2V3VLQ5"/>
<keyword evidence="1" id="KW-0472">Membrane</keyword>
<dbReference type="Pfam" id="PF18919">
    <property type="entry name" value="DUF5670"/>
    <property type="match status" value="1"/>
</dbReference>
<gene>
    <name evidence="2" type="ORF">C7451_10412</name>
</gene>
<organism evidence="2 3">
    <name type="scientific">Blastomonas natatoria</name>
    <dbReference type="NCBI Taxonomy" id="34015"/>
    <lineage>
        <taxon>Bacteria</taxon>
        <taxon>Pseudomonadati</taxon>
        <taxon>Pseudomonadota</taxon>
        <taxon>Alphaproteobacteria</taxon>
        <taxon>Sphingomonadales</taxon>
        <taxon>Sphingomonadaceae</taxon>
        <taxon>Blastomonas</taxon>
    </lineage>
</organism>
<sequence length="48" mass="5337">MPYKVIAIPLLFWLAGLATSVMLGGWIHLLFIISLFLFVAELMADKTA</sequence>
<dbReference type="InterPro" id="IPR043727">
    <property type="entry name" value="Lmo0937-like"/>
</dbReference>
<keyword evidence="1" id="KW-0812">Transmembrane</keyword>
<dbReference type="Proteomes" id="UP000248014">
    <property type="component" value="Unassembled WGS sequence"/>
</dbReference>
<keyword evidence="3" id="KW-1185">Reference proteome</keyword>
<reference evidence="2 3" key="1">
    <citation type="submission" date="2018-05" db="EMBL/GenBank/DDBJ databases">
        <title>Genomic Encyclopedia of Type Strains, Phase IV (KMG-IV): sequencing the most valuable type-strain genomes for metagenomic binning, comparative biology and taxonomic classification.</title>
        <authorList>
            <person name="Goeker M."/>
        </authorList>
    </citation>
    <scope>NUCLEOTIDE SEQUENCE [LARGE SCALE GENOMIC DNA]</scope>
    <source>
        <strain evidence="2 3">DSM 3183</strain>
    </source>
</reference>
<name>A0A2V3VLQ5_9SPHN</name>
<comment type="caution">
    <text evidence="2">The sequence shown here is derived from an EMBL/GenBank/DDBJ whole genome shotgun (WGS) entry which is preliminary data.</text>
</comment>
<keyword evidence="1" id="KW-1133">Transmembrane helix</keyword>
<evidence type="ECO:0000256" key="1">
    <source>
        <dbReference type="SAM" id="Phobius"/>
    </source>
</evidence>